<dbReference type="EMBL" id="CP045226">
    <property type="protein sequence ID" value="QFS44808.1"/>
    <property type="molecule type" value="Genomic_DNA"/>
</dbReference>
<evidence type="ECO:0000313" key="2">
    <source>
        <dbReference type="Proteomes" id="UP000326678"/>
    </source>
</evidence>
<reference evidence="1 2" key="1">
    <citation type="submission" date="2019-10" db="EMBL/GenBank/DDBJ databases">
        <title>Genomic and transcriptomic insights into the perfect genentic adaptation of a filamentous nitrogen-fixing cyanobacterium to rice fields.</title>
        <authorList>
            <person name="Chen Z."/>
        </authorList>
    </citation>
    <scope>NUCLEOTIDE SEQUENCE [LARGE SCALE GENOMIC DNA]</scope>
    <source>
        <strain evidence="1">CCNUC1</strain>
    </source>
</reference>
<keyword evidence="2" id="KW-1185">Reference proteome</keyword>
<name>A0A5P8VWM0_9NOSO</name>
<dbReference type="Proteomes" id="UP000326678">
    <property type="component" value="Chromosome Gxm1"/>
</dbReference>
<evidence type="ECO:0000313" key="1">
    <source>
        <dbReference type="EMBL" id="QFS44808.1"/>
    </source>
</evidence>
<protein>
    <submittedName>
        <fullName evidence="1">Uncharacterized protein</fullName>
    </submittedName>
</protein>
<sequence length="41" mass="4392">MLEGGKKQKLLISEILSLAFSISLKKQTAVLPLVPQGGIQN</sequence>
<dbReference type="AlphaFoldDB" id="A0A5P8VWM0"/>
<proteinExistence type="predicted"/>
<organism evidence="1 2">
    <name type="scientific">Nostoc sphaeroides CCNUC1</name>
    <dbReference type="NCBI Taxonomy" id="2653204"/>
    <lineage>
        <taxon>Bacteria</taxon>
        <taxon>Bacillati</taxon>
        <taxon>Cyanobacteriota</taxon>
        <taxon>Cyanophyceae</taxon>
        <taxon>Nostocales</taxon>
        <taxon>Nostocaceae</taxon>
        <taxon>Nostoc</taxon>
    </lineage>
</organism>
<accession>A0A5P8VWM0</accession>
<dbReference type="KEGG" id="nsh:GXM_02283"/>
<gene>
    <name evidence="1" type="ORF">GXM_02283</name>
</gene>